<dbReference type="EMBL" id="FNPE01000032">
    <property type="protein sequence ID" value="SDZ53537.1"/>
    <property type="molecule type" value="Genomic_DNA"/>
</dbReference>
<organism evidence="1 2">
    <name type="scientific">Delftia lacustris</name>
    <dbReference type="NCBI Taxonomy" id="558537"/>
    <lineage>
        <taxon>Bacteria</taxon>
        <taxon>Pseudomonadati</taxon>
        <taxon>Pseudomonadota</taxon>
        <taxon>Betaproteobacteria</taxon>
        <taxon>Burkholderiales</taxon>
        <taxon>Comamonadaceae</taxon>
        <taxon>Delftia</taxon>
    </lineage>
</organism>
<protein>
    <submittedName>
        <fullName evidence="1">Uncharacterized protein</fullName>
    </submittedName>
</protein>
<evidence type="ECO:0000313" key="1">
    <source>
        <dbReference type="EMBL" id="SDZ53537.1"/>
    </source>
</evidence>
<dbReference type="RefSeq" id="WP_074923716.1">
    <property type="nucleotide sequence ID" value="NZ_CP141274.1"/>
</dbReference>
<sequence>MSYSNRRLIRKPHALLRLNEEEMREFEWLVQEEGGGAPAEIYRNALLELIRERRHAANPMSAKRVDSNAFTRLAAV</sequence>
<gene>
    <name evidence="1" type="ORF">SAMN05421547_13262</name>
</gene>
<dbReference type="GeneID" id="94691365"/>
<reference evidence="1 2" key="1">
    <citation type="submission" date="2016-10" db="EMBL/GenBank/DDBJ databases">
        <authorList>
            <person name="de Groot N.N."/>
        </authorList>
    </citation>
    <scope>NUCLEOTIDE SEQUENCE [LARGE SCALE GENOMIC DNA]</scope>
    <source>
        <strain evidence="1 2">LMG 24775</strain>
    </source>
</reference>
<proteinExistence type="predicted"/>
<name>A0A1H3TTZ5_9BURK</name>
<dbReference type="Proteomes" id="UP000183417">
    <property type="component" value="Unassembled WGS sequence"/>
</dbReference>
<dbReference type="AlphaFoldDB" id="A0A1H3TTZ5"/>
<accession>A0A1H3TTZ5</accession>
<evidence type="ECO:0000313" key="2">
    <source>
        <dbReference type="Proteomes" id="UP000183417"/>
    </source>
</evidence>